<protein>
    <submittedName>
        <fullName evidence="2">Uncharacterized protein</fullName>
    </submittedName>
</protein>
<name>A0A9Q1K947_9CARY</name>
<organism evidence="2 3">
    <name type="scientific">Carnegiea gigantea</name>
    <dbReference type="NCBI Taxonomy" id="171969"/>
    <lineage>
        <taxon>Eukaryota</taxon>
        <taxon>Viridiplantae</taxon>
        <taxon>Streptophyta</taxon>
        <taxon>Embryophyta</taxon>
        <taxon>Tracheophyta</taxon>
        <taxon>Spermatophyta</taxon>
        <taxon>Magnoliopsida</taxon>
        <taxon>eudicotyledons</taxon>
        <taxon>Gunneridae</taxon>
        <taxon>Pentapetalae</taxon>
        <taxon>Caryophyllales</taxon>
        <taxon>Cactineae</taxon>
        <taxon>Cactaceae</taxon>
        <taxon>Cactoideae</taxon>
        <taxon>Echinocereeae</taxon>
        <taxon>Carnegiea</taxon>
    </lineage>
</organism>
<keyword evidence="3" id="KW-1185">Reference proteome</keyword>
<comment type="caution">
    <text evidence="2">The sequence shown here is derived from an EMBL/GenBank/DDBJ whole genome shotgun (WGS) entry which is preliminary data.</text>
</comment>
<dbReference type="EMBL" id="JAKOGI010000246">
    <property type="protein sequence ID" value="KAJ8438655.1"/>
    <property type="molecule type" value="Genomic_DNA"/>
</dbReference>
<proteinExistence type="predicted"/>
<accession>A0A9Q1K947</accession>
<sequence length="216" mass="23966">MYDKIKELKEKRFVAVKLQEPKIASKRDMVGKTKFAIVLRYRGWSVSFDKDRDEYSIMDMVDFIETQVLAKPHGKAAIANDEDGESDHEDDDEFEGETTGSDGLETIESDGKKRPPTGKPIGKPGKVQLTNPTQVASTSTTLYVASTQPRNNNNQGNLDTSSTPLSRTTIATVEKTNTKKRPHNASSSQELSSMSLDELGAVVLKTKLRLKKFKKA</sequence>
<dbReference type="AlphaFoldDB" id="A0A9Q1K947"/>
<evidence type="ECO:0000313" key="2">
    <source>
        <dbReference type="EMBL" id="KAJ8438655.1"/>
    </source>
</evidence>
<evidence type="ECO:0000313" key="3">
    <source>
        <dbReference type="Proteomes" id="UP001153076"/>
    </source>
</evidence>
<gene>
    <name evidence="2" type="ORF">Cgig2_016401</name>
</gene>
<reference evidence="2" key="1">
    <citation type="submission" date="2022-04" db="EMBL/GenBank/DDBJ databases">
        <title>Carnegiea gigantea Genome sequencing and assembly v2.</title>
        <authorList>
            <person name="Copetti D."/>
            <person name="Sanderson M.J."/>
            <person name="Burquez A."/>
            <person name="Wojciechowski M.F."/>
        </authorList>
    </citation>
    <scope>NUCLEOTIDE SEQUENCE</scope>
    <source>
        <strain evidence="2">SGP5-SGP5p</strain>
        <tissue evidence="2">Aerial part</tissue>
    </source>
</reference>
<dbReference type="Proteomes" id="UP001153076">
    <property type="component" value="Unassembled WGS sequence"/>
</dbReference>
<evidence type="ECO:0000256" key="1">
    <source>
        <dbReference type="SAM" id="MobiDB-lite"/>
    </source>
</evidence>
<feature type="compositionally biased region" description="Acidic residues" evidence="1">
    <location>
        <begin position="80"/>
        <end position="96"/>
    </location>
</feature>
<feature type="region of interest" description="Disordered" evidence="1">
    <location>
        <begin position="74"/>
        <end position="192"/>
    </location>
</feature>
<feature type="compositionally biased region" description="Polar residues" evidence="1">
    <location>
        <begin position="128"/>
        <end position="175"/>
    </location>
</feature>